<reference evidence="1 3" key="1">
    <citation type="submission" date="2018-05" db="EMBL/GenBank/DDBJ databases">
        <title>Freshwater and sediment microbial communities from various areas in North America, analyzing microbe dynamics in response to fracking.</title>
        <authorList>
            <person name="Lamendella R."/>
        </authorList>
    </citation>
    <scope>NUCLEOTIDE SEQUENCE [LARGE SCALE GENOMIC DNA]</scope>
    <source>
        <strain evidence="1 3">DB-3</strain>
        <strain evidence="2 4">NG-13</strain>
    </source>
</reference>
<gene>
    <name evidence="2" type="ORF">DET54_102405</name>
    <name evidence="1" type="ORF">DET56_106320</name>
</gene>
<evidence type="ECO:0000313" key="4">
    <source>
        <dbReference type="Proteomes" id="UP000248827"/>
    </source>
</evidence>
<dbReference type="EMBL" id="QLLI01000002">
    <property type="protein sequence ID" value="RAJ00918.1"/>
    <property type="molecule type" value="Genomic_DNA"/>
</dbReference>
<evidence type="ECO:0000313" key="1">
    <source>
        <dbReference type="EMBL" id="PWW39934.1"/>
    </source>
</evidence>
<evidence type="ECO:0000313" key="2">
    <source>
        <dbReference type="EMBL" id="RAJ00918.1"/>
    </source>
</evidence>
<comment type="caution">
    <text evidence="1">The sequence shown here is derived from an EMBL/GenBank/DDBJ whole genome shotgun (WGS) entry which is preliminary data.</text>
</comment>
<accession>A0A855XXJ2</accession>
<dbReference type="AlphaFoldDB" id="A0A855XXJ2"/>
<dbReference type="Proteomes" id="UP000247078">
    <property type="component" value="Unassembled WGS sequence"/>
</dbReference>
<protein>
    <submittedName>
        <fullName evidence="1">Uncharacterized protein</fullName>
    </submittedName>
</protein>
<evidence type="ECO:0000313" key="3">
    <source>
        <dbReference type="Proteomes" id="UP000247078"/>
    </source>
</evidence>
<keyword evidence="4" id="KW-1185">Reference proteome</keyword>
<proteinExistence type="predicted"/>
<dbReference type="Proteomes" id="UP000248827">
    <property type="component" value="Unassembled WGS sequence"/>
</dbReference>
<name>A0A855XXJ2_9BACL</name>
<dbReference type="EMBL" id="QGTZ01000006">
    <property type="protein sequence ID" value="PWW39934.1"/>
    <property type="molecule type" value="Genomic_DNA"/>
</dbReference>
<sequence>MILDVINLTSDPAETIKHGNKTMVKFSNEIRNACVNNNIKTLERTPDLGIEEQFRLVREHFAI</sequence>
<organism evidence="1 3">
    <name type="scientific">Paenibacillus pabuli</name>
    <dbReference type="NCBI Taxonomy" id="1472"/>
    <lineage>
        <taxon>Bacteria</taxon>
        <taxon>Bacillati</taxon>
        <taxon>Bacillota</taxon>
        <taxon>Bacilli</taxon>
        <taxon>Bacillales</taxon>
        <taxon>Paenibacillaceae</taxon>
        <taxon>Paenibacillus</taxon>
    </lineage>
</organism>